<protein>
    <recommendedName>
        <fullName evidence="1">Protein kinase domain-containing protein</fullName>
    </recommendedName>
</protein>
<accession>W6Z2L9</accession>
<dbReference type="HOGENOM" id="CLU_054430_1_1_1"/>
<dbReference type="GO" id="GO:0005524">
    <property type="term" value="F:ATP binding"/>
    <property type="evidence" value="ECO:0007669"/>
    <property type="project" value="InterPro"/>
</dbReference>
<dbReference type="SMART" id="SM00220">
    <property type="entry name" value="S_TKc"/>
    <property type="match status" value="1"/>
</dbReference>
<dbReference type="AlphaFoldDB" id="W6Z2L9"/>
<dbReference type="eggNOG" id="KOG0032">
    <property type="taxonomic scope" value="Eukaryota"/>
</dbReference>
<dbReference type="PROSITE" id="PS50011">
    <property type="entry name" value="PROTEIN_KINASE_DOM"/>
    <property type="match status" value="1"/>
</dbReference>
<dbReference type="PANTHER" id="PTHR44167">
    <property type="entry name" value="OVARIAN-SPECIFIC SERINE/THREONINE-PROTEIN KINASE LOK-RELATED"/>
    <property type="match status" value="1"/>
</dbReference>
<dbReference type="GO" id="GO:0004674">
    <property type="term" value="F:protein serine/threonine kinase activity"/>
    <property type="evidence" value="ECO:0007669"/>
    <property type="project" value="TreeGrafter"/>
</dbReference>
<proteinExistence type="predicted"/>
<keyword evidence="3" id="KW-1185">Reference proteome</keyword>
<evidence type="ECO:0000313" key="2">
    <source>
        <dbReference type="EMBL" id="EUC37921.1"/>
    </source>
</evidence>
<dbReference type="GO" id="GO:0044773">
    <property type="term" value="P:mitotic DNA damage checkpoint signaling"/>
    <property type="evidence" value="ECO:0007669"/>
    <property type="project" value="TreeGrafter"/>
</dbReference>
<feature type="domain" description="Protein kinase" evidence="1">
    <location>
        <begin position="1"/>
        <end position="295"/>
    </location>
</feature>
<dbReference type="RefSeq" id="XP_007707844.1">
    <property type="nucleotide sequence ID" value="XM_007709654.1"/>
</dbReference>
<dbReference type="InterPro" id="IPR011009">
    <property type="entry name" value="Kinase-like_dom_sf"/>
</dbReference>
<organism evidence="2 3">
    <name type="scientific">Cochliobolus carbonum (strain 26-R-13)</name>
    <name type="common">Maize leaf spot fungus</name>
    <name type="synonym">Bipolaris zeicola</name>
    <dbReference type="NCBI Taxonomy" id="930089"/>
    <lineage>
        <taxon>Eukaryota</taxon>
        <taxon>Fungi</taxon>
        <taxon>Dikarya</taxon>
        <taxon>Ascomycota</taxon>
        <taxon>Pezizomycotina</taxon>
        <taxon>Dothideomycetes</taxon>
        <taxon>Pleosporomycetidae</taxon>
        <taxon>Pleosporales</taxon>
        <taxon>Pleosporineae</taxon>
        <taxon>Pleosporaceae</taxon>
        <taxon>Bipolaris</taxon>
    </lineage>
</organism>
<dbReference type="Proteomes" id="UP000053841">
    <property type="component" value="Unassembled WGS sequence"/>
</dbReference>
<dbReference type="GO" id="GO:0005737">
    <property type="term" value="C:cytoplasm"/>
    <property type="evidence" value="ECO:0007669"/>
    <property type="project" value="TreeGrafter"/>
</dbReference>
<sequence>MLLNRLAYCIPLIPRICIRMTSTIVGKSGRVYAQREVLADRKDPRLSVFKAESHGQSFISMRVAKPFYDLSLRLAADFPESRWLRMHADSSEEENKKILQETGEAIQELHGKNWLHMDIKSDNILVNWTCDEEGTKTITDVALGDFDIAFRFDKGALLYKTCATGRGLSKASDVYSFGLVCIYTLGGREPRLINDCPELAKLGTSPQQAVVTRHFSYFGPANQGLLNVISCEKWTKALRILSKETDLFVQDHPGMSFEVWGHAFGSGAQKMISGMTKIDPRARPTINQVMEHLLWKEAILTDR</sequence>
<dbReference type="GO" id="GO:0005634">
    <property type="term" value="C:nucleus"/>
    <property type="evidence" value="ECO:0007669"/>
    <property type="project" value="TreeGrafter"/>
</dbReference>
<evidence type="ECO:0000313" key="3">
    <source>
        <dbReference type="Proteomes" id="UP000053841"/>
    </source>
</evidence>
<gene>
    <name evidence="2" type="ORF">COCCADRAFT_33011</name>
</gene>
<dbReference type="EMBL" id="KI964547">
    <property type="protein sequence ID" value="EUC37921.1"/>
    <property type="molecule type" value="Genomic_DNA"/>
</dbReference>
<dbReference type="InterPro" id="IPR000719">
    <property type="entry name" value="Prot_kinase_dom"/>
</dbReference>
<dbReference type="Pfam" id="PF00069">
    <property type="entry name" value="Pkinase"/>
    <property type="match status" value="1"/>
</dbReference>
<reference evidence="2 3" key="1">
    <citation type="journal article" date="2013" name="PLoS Genet.">
        <title>Comparative genome structure, secondary metabolite, and effector coding capacity across Cochliobolus pathogens.</title>
        <authorList>
            <person name="Condon B.J."/>
            <person name="Leng Y."/>
            <person name="Wu D."/>
            <person name="Bushley K.E."/>
            <person name="Ohm R.A."/>
            <person name="Otillar R."/>
            <person name="Martin J."/>
            <person name="Schackwitz W."/>
            <person name="Grimwood J."/>
            <person name="MohdZainudin N."/>
            <person name="Xue C."/>
            <person name="Wang R."/>
            <person name="Manning V.A."/>
            <person name="Dhillon B."/>
            <person name="Tu Z.J."/>
            <person name="Steffenson B.J."/>
            <person name="Salamov A."/>
            <person name="Sun H."/>
            <person name="Lowry S."/>
            <person name="LaButti K."/>
            <person name="Han J."/>
            <person name="Copeland A."/>
            <person name="Lindquist E."/>
            <person name="Barry K."/>
            <person name="Schmutz J."/>
            <person name="Baker S.E."/>
            <person name="Ciuffetti L.M."/>
            <person name="Grigoriev I.V."/>
            <person name="Zhong S."/>
            <person name="Turgeon B.G."/>
        </authorList>
    </citation>
    <scope>NUCLEOTIDE SEQUENCE [LARGE SCALE GENOMIC DNA]</scope>
    <source>
        <strain evidence="2 3">26-R-13</strain>
    </source>
</reference>
<dbReference type="GeneID" id="19147385"/>
<dbReference type="STRING" id="930089.W6Z2L9"/>
<name>W6Z2L9_COCC2</name>
<dbReference type="SUPFAM" id="SSF56112">
    <property type="entry name" value="Protein kinase-like (PK-like)"/>
    <property type="match status" value="1"/>
</dbReference>
<dbReference type="OrthoDB" id="10252171at2759"/>
<dbReference type="Gene3D" id="1.10.510.10">
    <property type="entry name" value="Transferase(Phosphotransferase) domain 1"/>
    <property type="match status" value="1"/>
</dbReference>
<dbReference type="PANTHER" id="PTHR44167:SF31">
    <property type="entry name" value="PROTEIN CBG02007"/>
    <property type="match status" value="1"/>
</dbReference>
<evidence type="ECO:0000259" key="1">
    <source>
        <dbReference type="PROSITE" id="PS50011"/>
    </source>
</evidence>
<dbReference type="KEGG" id="bze:COCCADRAFT_33011"/>